<keyword evidence="4" id="KW-1185">Reference proteome</keyword>
<evidence type="ECO:0000313" key="4">
    <source>
        <dbReference type="Proteomes" id="UP001216907"/>
    </source>
</evidence>
<dbReference type="EMBL" id="JARRAG010000001">
    <property type="protein sequence ID" value="MDG3003583.1"/>
    <property type="molecule type" value="Genomic_DNA"/>
</dbReference>
<feature type="chain" id="PRO_5046115405" evidence="1">
    <location>
        <begin position="24"/>
        <end position="420"/>
    </location>
</feature>
<name>A0ABT6F869_9BACT</name>
<dbReference type="Gene3D" id="3.40.710.10">
    <property type="entry name" value="DD-peptidase/beta-lactamase superfamily"/>
    <property type="match status" value="1"/>
</dbReference>
<dbReference type="InterPro" id="IPR012338">
    <property type="entry name" value="Beta-lactam/transpept-like"/>
</dbReference>
<dbReference type="PANTHER" id="PTHR43283">
    <property type="entry name" value="BETA-LACTAMASE-RELATED"/>
    <property type="match status" value="1"/>
</dbReference>
<dbReference type="Pfam" id="PF00144">
    <property type="entry name" value="Beta-lactamase"/>
    <property type="match status" value="1"/>
</dbReference>
<feature type="domain" description="Beta-lactamase-related" evidence="2">
    <location>
        <begin position="51"/>
        <end position="397"/>
    </location>
</feature>
<reference evidence="3 4" key="1">
    <citation type="submission" date="2023-03" db="EMBL/GenBank/DDBJ databases">
        <title>Paludisphaera mucosa sp. nov. a novel planctomycete from northern fen.</title>
        <authorList>
            <person name="Ivanova A."/>
        </authorList>
    </citation>
    <scope>NUCLEOTIDE SEQUENCE [LARGE SCALE GENOMIC DNA]</scope>
    <source>
        <strain evidence="3 4">Pla2</strain>
    </source>
</reference>
<keyword evidence="1" id="KW-0732">Signal</keyword>
<protein>
    <submittedName>
        <fullName evidence="3">Serine hydrolase</fullName>
        <ecNumber evidence="3">3.1.1.103</ecNumber>
    </submittedName>
</protein>
<sequence length="420" mass="45398">MVRPLLAAAVLILSFSWASNADAQQAVPLVIDDPAKVGVSAERLPRVSEVVRLRIEAREIAGAVTLVSRHGKVVHYEAQGVLDVDSKRPMTPDALFHMASTTKPVTAAAVVMLIEEGKVRLTDPASKFIPEFQNPKVAVERDGRIELVPARREVQVLDLLTHTSGLLSGGLGQKQAPGDATSPHRGDALGDYVKRIATIPLDFEPGTRWSYSPFGGIDTLARIVEVASGKSFDVFLRERLFEPLGMHDTFFHTPADKESRLAAYHSRKGEELKKGDYSFSFVEPYNSGAAGLVSTAADFHQFGQMLANGGELNGKWLLSPRGVAILSSNHVGEKFPGNLGRPEGMGFGFAVEVVVDPIKAATFRSVGSFGWDGAWGTQIWVDPREGIVAVFMVQATGVRAIQNDFGTAVMQAIKDLDSPR</sequence>
<accession>A0ABT6F869</accession>
<evidence type="ECO:0000256" key="1">
    <source>
        <dbReference type="SAM" id="SignalP"/>
    </source>
</evidence>
<proteinExistence type="predicted"/>
<dbReference type="EC" id="3.1.1.103" evidence="3"/>
<dbReference type="PANTHER" id="PTHR43283:SF3">
    <property type="entry name" value="BETA-LACTAMASE FAMILY PROTEIN (AFU_ORTHOLOGUE AFUA_5G07500)"/>
    <property type="match status" value="1"/>
</dbReference>
<dbReference type="GO" id="GO:0016787">
    <property type="term" value="F:hydrolase activity"/>
    <property type="evidence" value="ECO:0007669"/>
    <property type="project" value="UniProtKB-KW"/>
</dbReference>
<dbReference type="SUPFAM" id="SSF56601">
    <property type="entry name" value="beta-lactamase/transpeptidase-like"/>
    <property type="match status" value="1"/>
</dbReference>
<feature type="signal peptide" evidence="1">
    <location>
        <begin position="1"/>
        <end position="23"/>
    </location>
</feature>
<evidence type="ECO:0000259" key="2">
    <source>
        <dbReference type="Pfam" id="PF00144"/>
    </source>
</evidence>
<evidence type="ECO:0000313" key="3">
    <source>
        <dbReference type="EMBL" id="MDG3003583.1"/>
    </source>
</evidence>
<dbReference type="RefSeq" id="WP_277859933.1">
    <property type="nucleotide sequence ID" value="NZ_JARRAG010000001.1"/>
</dbReference>
<comment type="caution">
    <text evidence="3">The sequence shown here is derived from an EMBL/GenBank/DDBJ whole genome shotgun (WGS) entry which is preliminary data.</text>
</comment>
<gene>
    <name evidence="3" type="ORF">PZE19_07375</name>
</gene>
<dbReference type="InterPro" id="IPR001466">
    <property type="entry name" value="Beta-lactam-related"/>
</dbReference>
<dbReference type="Proteomes" id="UP001216907">
    <property type="component" value="Unassembled WGS sequence"/>
</dbReference>
<dbReference type="InterPro" id="IPR050789">
    <property type="entry name" value="Diverse_Enzym_Activities"/>
</dbReference>
<keyword evidence="3" id="KW-0378">Hydrolase</keyword>
<organism evidence="3 4">
    <name type="scientific">Paludisphaera mucosa</name>
    <dbReference type="NCBI Taxonomy" id="3030827"/>
    <lineage>
        <taxon>Bacteria</taxon>
        <taxon>Pseudomonadati</taxon>
        <taxon>Planctomycetota</taxon>
        <taxon>Planctomycetia</taxon>
        <taxon>Isosphaerales</taxon>
        <taxon>Isosphaeraceae</taxon>
        <taxon>Paludisphaera</taxon>
    </lineage>
</organism>